<evidence type="ECO:0000313" key="4">
    <source>
        <dbReference type="EMBL" id="KAH9371080.1"/>
    </source>
</evidence>
<protein>
    <recommendedName>
        <fullName evidence="3">CCHC-type domain-containing protein</fullName>
    </recommendedName>
</protein>
<reference evidence="4 5" key="1">
    <citation type="journal article" date="2020" name="Cell">
        <title>Large-Scale Comparative Analyses of Tick Genomes Elucidate Their Genetic Diversity and Vector Capacities.</title>
        <authorList>
            <consortium name="Tick Genome and Microbiome Consortium (TIGMIC)"/>
            <person name="Jia N."/>
            <person name="Wang J."/>
            <person name="Shi W."/>
            <person name="Du L."/>
            <person name="Sun Y."/>
            <person name="Zhan W."/>
            <person name="Jiang J.F."/>
            <person name="Wang Q."/>
            <person name="Zhang B."/>
            <person name="Ji P."/>
            <person name="Bell-Sakyi L."/>
            <person name="Cui X.M."/>
            <person name="Yuan T.T."/>
            <person name="Jiang B.G."/>
            <person name="Yang W.F."/>
            <person name="Lam T.T."/>
            <person name="Chang Q.C."/>
            <person name="Ding S.J."/>
            <person name="Wang X.J."/>
            <person name="Zhu J.G."/>
            <person name="Ruan X.D."/>
            <person name="Zhao L."/>
            <person name="Wei J.T."/>
            <person name="Ye R.Z."/>
            <person name="Que T.C."/>
            <person name="Du C.H."/>
            <person name="Zhou Y.H."/>
            <person name="Cheng J.X."/>
            <person name="Dai P.F."/>
            <person name="Guo W.B."/>
            <person name="Han X.H."/>
            <person name="Huang E.J."/>
            <person name="Li L.F."/>
            <person name="Wei W."/>
            <person name="Gao Y.C."/>
            <person name="Liu J.Z."/>
            <person name="Shao H.Z."/>
            <person name="Wang X."/>
            <person name="Wang C.C."/>
            <person name="Yang T.C."/>
            <person name="Huo Q.B."/>
            <person name="Li W."/>
            <person name="Chen H.Y."/>
            <person name="Chen S.E."/>
            <person name="Zhou L.G."/>
            <person name="Ni X.B."/>
            <person name="Tian J.H."/>
            <person name="Sheng Y."/>
            <person name="Liu T."/>
            <person name="Pan Y.S."/>
            <person name="Xia L.Y."/>
            <person name="Li J."/>
            <person name="Zhao F."/>
            <person name="Cao W.C."/>
        </authorList>
    </citation>
    <scope>NUCLEOTIDE SEQUENCE [LARGE SCALE GENOMIC DNA]</scope>
    <source>
        <strain evidence="4">HaeL-2018</strain>
    </source>
</reference>
<keyword evidence="5" id="KW-1185">Reference proteome</keyword>
<dbReference type="OrthoDB" id="6488226at2759"/>
<dbReference type="GO" id="GO:0008270">
    <property type="term" value="F:zinc ion binding"/>
    <property type="evidence" value="ECO:0007669"/>
    <property type="project" value="UniProtKB-KW"/>
</dbReference>
<dbReference type="InterPro" id="IPR001878">
    <property type="entry name" value="Znf_CCHC"/>
</dbReference>
<accession>A0A9J6G973</accession>
<dbReference type="PROSITE" id="PS50158">
    <property type="entry name" value="ZF_CCHC"/>
    <property type="match status" value="1"/>
</dbReference>
<name>A0A9J6G973_HAELO</name>
<organism evidence="4 5">
    <name type="scientific">Haemaphysalis longicornis</name>
    <name type="common">Bush tick</name>
    <dbReference type="NCBI Taxonomy" id="44386"/>
    <lineage>
        <taxon>Eukaryota</taxon>
        <taxon>Metazoa</taxon>
        <taxon>Ecdysozoa</taxon>
        <taxon>Arthropoda</taxon>
        <taxon>Chelicerata</taxon>
        <taxon>Arachnida</taxon>
        <taxon>Acari</taxon>
        <taxon>Parasitiformes</taxon>
        <taxon>Ixodida</taxon>
        <taxon>Ixodoidea</taxon>
        <taxon>Ixodidae</taxon>
        <taxon>Haemaphysalinae</taxon>
        <taxon>Haemaphysalis</taxon>
    </lineage>
</organism>
<evidence type="ECO:0000259" key="3">
    <source>
        <dbReference type="PROSITE" id="PS50158"/>
    </source>
</evidence>
<keyword evidence="1" id="KW-0863">Zinc-finger</keyword>
<gene>
    <name evidence="4" type="ORF">HPB48_015686</name>
</gene>
<evidence type="ECO:0000256" key="2">
    <source>
        <dbReference type="SAM" id="MobiDB-lite"/>
    </source>
</evidence>
<feature type="region of interest" description="Disordered" evidence="2">
    <location>
        <begin position="27"/>
        <end position="125"/>
    </location>
</feature>
<dbReference type="Proteomes" id="UP000821853">
    <property type="component" value="Chromosome 3"/>
</dbReference>
<evidence type="ECO:0000256" key="1">
    <source>
        <dbReference type="PROSITE-ProRule" id="PRU00047"/>
    </source>
</evidence>
<dbReference type="EMBL" id="JABSTR010000005">
    <property type="protein sequence ID" value="KAH9371080.1"/>
    <property type="molecule type" value="Genomic_DNA"/>
</dbReference>
<feature type="compositionally biased region" description="Polar residues" evidence="2">
    <location>
        <begin position="27"/>
        <end position="43"/>
    </location>
</feature>
<feature type="region of interest" description="Disordered" evidence="2">
    <location>
        <begin position="330"/>
        <end position="370"/>
    </location>
</feature>
<sequence length="484" mass="53510">MPSSRTAAMDATQVPASAALCTQASASLNQPSCSDTQLTQQQEPVMGDPVVQQPDTSTEHTQEMDYDSSVPGSEVPAPCAKHATVPAQDTPPTKKVRATPDASTAPAPPCSSSRTAVYPTPPPDRSFRVHIKPTSRFDVPTIPVKLVQQVIDRCLGTQGYQGFVIHKVSNTITVHLASLDDVNKVCGITSIPISSDGTVTVHSYFASGPNVQRCVLYDLDPNDSPATILRELRSPTHEVLAVQRMGKSRTYLVTVQGSSTIPERFYYNACVLHPKPYRPQVMYCYRCFKLGHQQNYCPNATLDPERIHADGKPRYCCGLCKADDHEITSTKCPTKQRAPARAGRRESSSILKKPDPKKHRPPKHTPNDNWEFTEYDLVDEDLDAEIAQPSKQLETLRQKKACVAGLRKERAATHARQRSQNVPLRMRVNAQKTTPSDTAICTVILETLSNLTQLIQDSFIPWRNVLQAINRSSCNRIAEAFRTN</sequence>
<keyword evidence="1" id="KW-0862">Zinc</keyword>
<dbReference type="VEuPathDB" id="VectorBase:HLOH_056749"/>
<evidence type="ECO:0000313" key="5">
    <source>
        <dbReference type="Proteomes" id="UP000821853"/>
    </source>
</evidence>
<dbReference type="GO" id="GO:0003676">
    <property type="term" value="F:nucleic acid binding"/>
    <property type="evidence" value="ECO:0007669"/>
    <property type="project" value="InterPro"/>
</dbReference>
<comment type="caution">
    <text evidence="4">The sequence shown here is derived from an EMBL/GenBank/DDBJ whole genome shotgun (WGS) entry which is preliminary data.</text>
</comment>
<feature type="compositionally biased region" description="Low complexity" evidence="2">
    <location>
        <begin position="99"/>
        <end position="116"/>
    </location>
</feature>
<keyword evidence="1" id="KW-0479">Metal-binding</keyword>
<dbReference type="AlphaFoldDB" id="A0A9J6G973"/>
<proteinExistence type="predicted"/>
<feature type="domain" description="CCHC-type" evidence="3">
    <location>
        <begin position="284"/>
        <end position="299"/>
    </location>
</feature>